<keyword evidence="5" id="KW-0808">Transferase</keyword>
<evidence type="ECO:0000313" key="10">
    <source>
        <dbReference type="Proteomes" id="UP000637628"/>
    </source>
</evidence>
<evidence type="ECO:0000256" key="5">
    <source>
        <dbReference type="ARBA" id="ARBA00022777"/>
    </source>
</evidence>
<evidence type="ECO:0000259" key="8">
    <source>
        <dbReference type="PROSITE" id="PS50110"/>
    </source>
</evidence>
<keyword evidence="10" id="KW-1185">Reference proteome</keyword>
<accession>A0ABQ3Z6N6</accession>
<comment type="catalytic activity">
    <reaction evidence="1">
        <text>ATP + protein L-histidine = ADP + protein N-phospho-L-histidine.</text>
        <dbReference type="EC" id="2.7.13.3"/>
    </reaction>
</comment>
<dbReference type="Gene3D" id="3.40.50.2300">
    <property type="match status" value="1"/>
</dbReference>
<evidence type="ECO:0000259" key="7">
    <source>
        <dbReference type="PROSITE" id="PS50109"/>
    </source>
</evidence>
<evidence type="ECO:0000256" key="1">
    <source>
        <dbReference type="ARBA" id="ARBA00000085"/>
    </source>
</evidence>
<dbReference type="Gene3D" id="3.30.565.10">
    <property type="entry name" value="Histidine kinase-like ATPase, C-terminal domain"/>
    <property type="match status" value="1"/>
</dbReference>
<gene>
    <name evidence="9" type="ORF">Adu01nite_68330</name>
</gene>
<keyword evidence="4 6" id="KW-0597">Phosphoprotein</keyword>
<dbReference type="SMART" id="SM00388">
    <property type="entry name" value="HisKA"/>
    <property type="match status" value="1"/>
</dbReference>
<comment type="caution">
    <text evidence="9">The sequence shown here is derived from an EMBL/GenBank/DDBJ whole genome shotgun (WGS) entry which is preliminary data.</text>
</comment>
<dbReference type="SUPFAM" id="SSF47384">
    <property type="entry name" value="Homodimeric domain of signal transducing histidine kinase"/>
    <property type="match status" value="1"/>
</dbReference>
<dbReference type="InterPro" id="IPR001789">
    <property type="entry name" value="Sig_transdc_resp-reg_receiver"/>
</dbReference>
<dbReference type="EC" id="2.7.13.3" evidence="3"/>
<dbReference type="PANTHER" id="PTHR43547">
    <property type="entry name" value="TWO-COMPONENT HISTIDINE KINASE"/>
    <property type="match status" value="1"/>
</dbReference>
<evidence type="ECO:0000313" key="9">
    <source>
        <dbReference type="EMBL" id="GIE05483.1"/>
    </source>
</evidence>
<proteinExistence type="predicted"/>
<keyword evidence="5" id="KW-0418">Kinase</keyword>
<dbReference type="CDD" id="cd17574">
    <property type="entry name" value="REC_OmpR"/>
    <property type="match status" value="1"/>
</dbReference>
<dbReference type="SUPFAM" id="SSF55874">
    <property type="entry name" value="ATPase domain of HSP90 chaperone/DNA topoisomerase II/histidine kinase"/>
    <property type="match status" value="1"/>
</dbReference>
<dbReference type="InterPro" id="IPR005467">
    <property type="entry name" value="His_kinase_dom"/>
</dbReference>
<name>A0ABQ3Z6N6_9ACTN</name>
<reference evidence="9 10" key="1">
    <citation type="submission" date="2021-01" db="EMBL/GenBank/DDBJ databases">
        <title>Whole genome shotgun sequence of Actinoplanes durhamensis NBRC 14914.</title>
        <authorList>
            <person name="Komaki H."/>
            <person name="Tamura T."/>
        </authorList>
    </citation>
    <scope>NUCLEOTIDE SEQUENCE [LARGE SCALE GENOMIC DNA]</scope>
    <source>
        <strain evidence="9 10">NBRC 14914</strain>
    </source>
</reference>
<dbReference type="PROSITE" id="PS50109">
    <property type="entry name" value="HIS_KIN"/>
    <property type="match status" value="1"/>
</dbReference>
<organism evidence="9 10">
    <name type="scientific">Paractinoplanes durhamensis</name>
    <dbReference type="NCBI Taxonomy" id="113563"/>
    <lineage>
        <taxon>Bacteria</taxon>
        <taxon>Bacillati</taxon>
        <taxon>Actinomycetota</taxon>
        <taxon>Actinomycetes</taxon>
        <taxon>Micromonosporales</taxon>
        <taxon>Micromonosporaceae</taxon>
        <taxon>Paractinoplanes</taxon>
    </lineage>
</organism>
<dbReference type="PROSITE" id="PS50110">
    <property type="entry name" value="RESPONSE_REGULATORY"/>
    <property type="match status" value="1"/>
</dbReference>
<evidence type="ECO:0000256" key="4">
    <source>
        <dbReference type="ARBA" id="ARBA00022553"/>
    </source>
</evidence>
<feature type="domain" description="Response regulatory" evidence="8">
    <location>
        <begin position="4"/>
        <end position="134"/>
    </location>
</feature>
<evidence type="ECO:0000256" key="3">
    <source>
        <dbReference type="ARBA" id="ARBA00012438"/>
    </source>
</evidence>
<comment type="subcellular location">
    <subcellularLocation>
        <location evidence="2">Cell membrane</location>
    </subcellularLocation>
</comment>
<dbReference type="EMBL" id="BOML01000056">
    <property type="protein sequence ID" value="GIE05483.1"/>
    <property type="molecule type" value="Genomic_DNA"/>
</dbReference>
<dbReference type="InterPro" id="IPR036890">
    <property type="entry name" value="HATPase_C_sf"/>
</dbReference>
<dbReference type="Pfam" id="PF00072">
    <property type="entry name" value="Response_reg"/>
    <property type="match status" value="1"/>
</dbReference>
<dbReference type="SMART" id="SM00448">
    <property type="entry name" value="REC"/>
    <property type="match status" value="1"/>
</dbReference>
<dbReference type="InterPro" id="IPR036097">
    <property type="entry name" value="HisK_dim/P_sf"/>
</dbReference>
<feature type="modified residue" description="4-aspartylphosphate" evidence="6">
    <location>
        <position position="53"/>
    </location>
</feature>
<dbReference type="InterPro" id="IPR003661">
    <property type="entry name" value="HisK_dim/P_dom"/>
</dbReference>
<dbReference type="Pfam" id="PF00512">
    <property type="entry name" value="HisKA"/>
    <property type="match status" value="1"/>
</dbReference>
<dbReference type="Gene3D" id="1.10.287.130">
    <property type="match status" value="1"/>
</dbReference>
<dbReference type="Proteomes" id="UP000637628">
    <property type="component" value="Unassembled WGS sequence"/>
</dbReference>
<protein>
    <recommendedName>
        <fullName evidence="3">histidine kinase</fullName>
        <ecNumber evidence="3">2.7.13.3</ecNumber>
    </recommendedName>
</protein>
<dbReference type="InterPro" id="IPR011006">
    <property type="entry name" value="CheY-like_superfamily"/>
</dbReference>
<dbReference type="RefSeq" id="WP_239132900.1">
    <property type="nucleotide sequence ID" value="NZ_BAAATX010000018.1"/>
</dbReference>
<dbReference type="PANTHER" id="PTHR43547:SF2">
    <property type="entry name" value="HYBRID SIGNAL TRANSDUCTION HISTIDINE KINASE C"/>
    <property type="match status" value="1"/>
</dbReference>
<evidence type="ECO:0000256" key="2">
    <source>
        <dbReference type="ARBA" id="ARBA00004236"/>
    </source>
</evidence>
<dbReference type="CDD" id="cd00082">
    <property type="entry name" value="HisKA"/>
    <property type="match status" value="1"/>
</dbReference>
<sequence>MAGAVLVVEDDRELRDLVRRYLERAGHAVYTTGSGAEALRLLDTADPVAMVLDLGLPDIDGLTVLAAARDGRQVPVVVLTARSAVEDRIDGLRRGTDAPGELGEVIVAFDAMADEVVRADAVRRRLAADVAHELRTPLAALQAGLEELRDGLRAADSERLAALHDQALHLGRVVGDLAALSAAEAATLSLHPVDTDLAGVARAALDAQRPHLDAAGLRIDTDLPQALIVHADPDRLHQSIANLLTNAARYPGQGTVITVRLPLATAGTHAVTGIA</sequence>
<evidence type="ECO:0000256" key="6">
    <source>
        <dbReference type="PROSITE-ProRule" id="PRU00169"/>
    </source>
</evidence>
<dbReference type="SUPFAM" id="SSF52172">
    <property type="entry name" value="CheY-like"/>
    <property type="match status" value="1"/>
</dbReference>
<feature type="domain" description="Histidine kinase" evidence="7">
    <location>
        <begin position="129"/>
        <end position="275"/>
    </location>
</feature>